<reference evidence="2" key="1">
    <citation type="submission" date="2021-01" db="EMBL/GenBank/DDBJ databases">
        <authorList>
            <person name="Corre E."/>
            <person name="Pelletier E."/>
            <person name="Niang G."/>
            <person name="Scheremetjew M."/>
            <person name="Finn R."/>
            <person name="Kale V."/>
            <person name="Holt S."/>
            <person name="Cochrane G."/>
            <person name="Meng A."/>
            <person name="Brown T."/>
            <person name="Cohen L."/>
        </authorList>
    </citation>
    <scope>NUCLEOTIDE SEQUENCE</scope>
    <source>
        <strain evidence="2">Pop2</strain>
    </source>
</reference>
<feature type="compositionally biased region" description="Low complexity" evidence="1">
    <location>
        <begin position="153"/>
        <end position="172"/>
    </location>
</feature>
<feature type="region of interest" description="Disordered" evidence="1">
    <location>
        <begin position="1"/>
        <end position="30"/>
    </location>
</feature>
<evidence type="ECO:0000256" key="1">
    <source>
        <dbReference type="SAM" id="MobiDB-lite"/>
    </source>
</evidence>
<gene>
    <name evidence="2" type="ORF">DBRI1063_LOCUS12466</name>
</gene>
<protein>
    <submittedName>
        <fullName evidence="2">Uncharacterized protein</fullName>
    </submittedName>
</protein>
<feature type="region of interest" description="Disordered" evidence="1">
    <location>
        <begin position="129"/>
        <end position="173"/>
    </location>
</feature>
<dbReference type="EMBL" id="HBGN01019593">
    <property type="protein sequence ID" value="CAD9332740.1"/>
    <property type="molecule type" value="Transcribed_RNA"/>
</dbReference>
<feature type="compositionally biased region" description="Gly residues" evidence="1">
    <location>
        <begin position="129"/>
        <end position="143"/>
    </location>
</feature>
<evidence type="ECO:0000313" key="2">
    <source>
        <dbReference type="EMBL" id="CAD9332740.1"/>
    </source>
</evidence>
<name>A0A7S1ZAK4_9STRA</name>
<sequence>MAALPMTPHANNTTISTNEDTPPTTESSTSYARSLGNILTSPLRLFGGSNSNNVDTTAAAANQKTSVSTPLGKGKRHNNTSFCDISALVFPNRDSAIQAVTDDLLSNYKESRSVRDFIFTSAAATSFRGGGSGGTTGMNGGVSGSDDASHLIPSSGESSSSLPTNSGTTSPSANSEARMVLMPVLSSHDFPFIQSSWRFLKECLNELDDRNLLYSTLATSSFGSFPALPTIDVHYCSQIRLLCRENMIKCLLKAASELETYARESEFACANLIQLLRPTFDLYEMNPPPLPKPVPLTAYPLEFTPPEASCPPWGQKVMEALNIVASKSNIDKSAVFGNDKQHESNIGGKVGEAVASNVTSESRGVSTVSSGFKVAREAASLIVSAFQRQDDEEQAARLGRKNVQVMDRLAKMQAHKRESIISLRDSYGCNLAATRAADDFHSKAQQVVDGPKFQEADNLDLDDFSTIIGGRGKGTSPTESLLPFYAASDQVPLLKCGILLGGATGTCYITAHQILFVTQLIPILGGSRIHLVSVSHIEVVVQKPSSSILNPLPASVSLRRFVNGVEKEVLSFIPSLGAQRFKSFIDVVKAVATEDPDTLKFSARGGLLYMFEESQSMQRRAISNKEDVVDDSQRSSV</sequence>
<proteinExistence type="predicted"/>
<feature type="compositionally biased region" description="Low complexity" evidence="1">
    <location>
        <begin position="16"/>
        <end position="30"/>
    </location>
</feature>
<organism evidence="2">
    <name type="scientific">Ditylum brightwellii</name>
    <dbReference type="NCBI Taxonomy" id="49249"/>
    <lineage>
        <taxon>Eukaryota</taxon>
        <taxon>Sar</taxon>
        <taxon>Stramenopiles</taxon>
        <taxon>Ochrophyta</taxon>
        <taxon>Bacillariophyta</taxon>
        <taxon>Mediophyceae</taxon>
        <taxon>Lithodesmiophycidae</taxon>
        <taxon>Lithodesmiales</taxon>
        <taxon>Lithodesmiaceae</taxon>
        <taxon>Ditylum</taxon>
    </lineage>
</organism>
<dbReference type="AlphaFoldDB" id="A0A7S1ZAK4"/>
<accession>A0A7S1ZAK4</accession>